<keyword evidence="6" id="KW-1003">Cell membrane</keyword>
<evidence type="ECO:0000256" key="4">
    <source>
        <dbReference type="ARBA" id="ARBA00007171"/>
    </source>
</evidence>
<dbReference type="PANTHER" id="PTHR30627:SF2">
    <property type="entry name" value="PEPTIDOGLYCAN D,D-TRANSPEPTIDASE MRDA"/>
    <property type="match status" value="1"/>
</dbReference>
<dbReference type="GO" id="GO:0009002">
    <property type="term" value="F:serine-type D-Ala-D-Ala carboxypeptidase activity"/>
    <property type="evidence" value="ECO:0007669"/>
    <property type="project" value="UniProtKB-EC"/>
</dbReference>
<dbReference type="GO" id="GO:0071555">
    <property type="term" value="P:cell wall organization"/>
    <property type="evidence" value="ECO:0007669"/>
    <property type="project" value="UniProtKB-KW"/>
</dbReference>
<comment type="similarity">
    <text evidence="4">Belongs to the transpeptidase family.</text>
</comment>
<dbReference type="GO" id="GO:0009252">
    <property type="term" value="P:peptidoglycan biosynthetic process"/>
    <property type="evidence" value="ECO:0007669"/>
    <property type="project" value="UniProtKB-UniPathway"/>
</dbReference>
<evidence type="ECO:0000256" key="10">
    <source>
        <dbReference type="ARBA" id="ARBA00022989"/>
    </source>
</evidence>
<evidence type="ECO:0000259" key="17">
    <source>
        <dbReference type="Pfam" id="PF03717"/>
    </source>
</evidence>
<dbReference type="Gene3D" id="3.90.1310.10">
    <property type="entry name" value="Penicillin-binding protein 2a (Domain 2)"/>
    <property type="match status" value="1"/>
</dbReference>
<keyword evidence="8" id="KW-0133">Cell shape</keyword>
<dbReference type="InterPro" id="IPR050515">
    <property type="entry name" value="Beta-lactam/transpept"/>
</dbReference>
<evidence type="ECO:0000256" key="7">
    <source>
        <dbReference type="ARBA" id="ARBA00022692"/>
    </source>
</evidence>
<reference evidence="18 19" key="1">
    <citation type="submission" date="2016-12" db="EMBL/GenBank/DDBJ databases">
        <title>The whole genome sequencing and assembly of Bacillus cohnii DSM 6307T strain.</title>
        <authorList>
            <person name="Lee Y.-J."/>
            <person name="Yi H."/>
            <person name="Bahn Y.-S."/>
            <person name="Kim J.F."/>
            <person name="Lee D.-W."/>
        </authorList>
    </citation>
    <scope>NUCLEOTIDE SEQUENCE [LARGE SCALE GENOMIC DNA]</scope>
    <source>
        <strain evidence="18 19">DSM 6307</strain>
    </source>
</reference>
<dbReference type="Gene3D" id="3.40.710.10">
    <property type="entry name" value="DD-peptidase/beta-lactamase superfamily"/>
    <property type="match status" value="1"/>
</dbReference>
<gene>
    <name evidence="18" type="ORF">BC6307_15355</name>
</gene>
<keyword evidence="9" id="KW-0573">Peptidoglycan synthesis</keyword>
<keyword evidence="7 15" id="KW-0812">Transmembrane</keyword>
<dbReference type="AlphaFoldDB" id="A0A223KSV0"/>
<dbReference type="GO" id="GO:0008360">
    <property type="term" value="P:regulation of cell shape"/>
    <property type="evidence" value="ECO:0007669"/>
    <property type="project" value="UniProtKB-KW"/>
</dbReference>
<evidence type="ECO:0000256" key="14">
    <source>
        <dbReference type="SAM" id="MobiDB-lite"/>
    </source>
</evidence>
<feature type="region of interest" description="Disordered" evidence="14">
    <location>
        <begin position="681"/>
        <end position="702"/>
    </location>
</feature>
<organism evidence="18 19">
    <name type="scientific">Sutcliffiella cohnii</name>
    <dbReference type="NCBI Taxonomy" id="33932"/>
    <lineage>
        <taxon>Bacteria</taxon>
        <taxon>Bacillati</taxon>
        <taxon>Bacillota</taxon>
        <taxon>Bacilli</taxon>
        <taxon>Bacillales</taxon>
        <taxon>Bacillaceae</taxon>
        <taxon>Sutcliffiella</taxon>
    </lineage>
</organism>
<dbReference type="UniPathway" id="UPA00219"/>
<dbReference type="EC" id="3.4.16.4" evidence="5"/>
<dbReference type="GO" id="GO:0008658">
    <property type="term" value="F:penicillin binding"/>
    <property type="evidence" value="ECO:0007669"/>
    <property type="project" value="InterPro"/>
</dbReference>
<feature type="transmembrane region" description="Helical" evidence="15">
    <location>
        <begin position="20"/>
        <end position="43"/>
    </location>
</feature>
<evidence type="ECO:0000256" key="1">
    <source>
        <dbReference type="ARBA" id="ARBA00004167"/>
    </source>
</evidence>
<dbReference type="SUPFAM" id="SSF56519">
    <property type="entry name" value="Penicillin binding protein dimerisation domain"/>
    <property type="match status" value="1"/>
</dbReference>
<evidence type="ECO:0000313" key="18">
    <source>
        <dbReference type="EMBL" id="AST92571.1"/>
    </source>
</evidence>
<dbReference type="EMBL" id="CP018866">
    <property type="protein sequence ID" value="AST92571.1"/>
    <property type="molecule type" value="Genomic_DNA"/>
</dbReference>
<dbReference type="SUPFAM" id="SSF56601">
    <property type="entry name" value="beta-lactamase/transpeptidase-like"/>
    <property type="match status" value="1"/>
</dbReference>
<comment type="subcellular location">
    <subcellularLocation>
        <location evidence="2">Cell membrane</location>
    </subcellularLocation>
    <subcellularLocation>
        <location evidence="1">Membrane</location>
        <topology evidence="1">Single-pass membrane protein</topology>
    </subcellularLocation>
</comment>
<evidence type="ECO:0000256" key="12">
    <source>
        <dbReference type="ARBA" id="ARBA00023316"/>
    </source>
</evidence>
<dbReference type="GO" id="GO:0071972">
    <property type="term" value="F:peptidoglycan L,D-transpeptidase activity"/>
    <property type="evidence" value="ECO:0007669"/>
    <property type="project" value="TreeGrafter"/>
</dbReference>
<feature type="domain" description="Penicillin-binding protein dimerisation" evidence="17">
    <location>
        <begin position="61"/>
        <end position="302"/>
    </location>
</feature>
<evidence type="ECO:0000313" key="19">
    <source>
        <dbReference type="Proteomes" id="UP000215224"/>
    </source>
</evidence>
<keyword evidence="12" id="KW-0961">Cell wall biogenesis/degradation</keyword>
<dbReference type="GO" id="GO:0005886">
    <property type="term" value="C:plasma membrane"/>
    <property type="evidence" value="ECO:0007669"/>
    <property type="project" value="UniProtKB-SubCell"/>
</dbReference>
<dbReference type="RefSeq" id="WP_066419269.1">
    <property type="nucleotide sequence ID" value="NZ_CP018866.1"/>
</dbReference>
<evidence type="ECO:0000256" key="11">
    <source>
        <dbReference type="ARBA" id="ARBA00023136"/>
    </source>
</evidence>
<dbReference type="KEGG" id="bcoh:BC6307_15355"/>
<name>A0A223KSV0_9BACI</name>
<accession>A0A223KSV0</accession>
<dbReference type="InterPro" id="IPR005311">
    <property type="entry name" value="PBP_dimer"/>
</dbReference>
<dbReference type="InterPro" id="IPR036138">
    <property type="entry name" value="PBP_dimer_sf"/>
</dbReference>
<keyword evidence="19" id="KW-1185">Reference proteome</keyword>
<comment type="pathway">
    <text evidence="3">Cell wall biogenesis; peptidoglycan biosynthesis.</text>
</comment>
<keyword evidence="11 15" id="KW-0472">Membrane</keyword>
<dbReference type="Pfam" id="PF03717">
    <property type="entry name" value="PBP_dimer"/>
    <property type="match status" value="1"/>
</dbReference>
<evidence type="ECO:0000256" key="3">
    <source>
        <dbReference type="ARBA" id="ARBA00004752"/>
    </source>
</evidence>
<sequence length="702" mass="78903">MTNKKQNKKKKNIIPYRLNLLFFVVFLLFSALILRLGFVQIVYGEKYRVEVDRTENITVNTPVPRGKVYDRNGDIVVDNEPLNAITYTRTGSTKEQLEVAEKLATVIEVTEEMIDKIQVRDKKDFWLLKNEEEAKELITDEDRQKVTEGELVESDLYRLQIERITEQQYESFTKDELKVLAIFRAMNRGYALTPQIIKNTDVSDEEIAIISERLSEFPGVDTTVDWNRKMIYGSTLRTLLGNITTSDQGLPSERLSEYLAKGYSRNDRVGTSFIEAEYEQVLRGQKARIRNVTDQSGKLLHQETVFEGQRGKDLVLSIDIELQQRIEEVITNELLEEKKLAQAARLDRAFVVILDPNTGEVLSLAGKVLTKDENGGYEVLDHARGTFQEAYHAGSTVKGATVLTGYETGVISPGTVLYDTPLKVAQDRPKGSWQNMGNIDDLTALERSSNVYMFRTAIRIANGNYQYGQPLPIDPAGFDRVRYYFNQFGLGVRTGIDLPAESSGFAGSETIPGKLMDLAIGQYDLYTTLQLAQYVSTIANGGYRLKPQIVREIREPVSEDELGPVLQPFKPEVLNRIDMPDDQIKRVQEGFRRVYFGSRGTASSSTAKQYKPAGKTGTAETGRGTLTYSLVGYAPYDNPEIAFAVVVPDAAVVGGTIRGGVSTRLGDKVMKTYFDLKEERIKGNVNSSKDDEESEEDEDTEE</sequence>
<evidence type="ECO:0000256" key="9">
    <source>
        <dbReference type="ARBA" id="ARBA00022984"/>
    </source>
</evidence>
<evidence type="ECO:0000256" key="13">
    <source>
        <dbReference type="ARBA" id="ARBA00034000"/>
    </source>
</evidence>
<dbReference type="Gene3D" id="1.10.10.1230">
    <property type="entry name" value="Penicillin-binding protein, N-terminal non-catalytic domain, head sub-domain"/>
    <property type="match status" value="1"/>
</dbReference>
<keyword evidence="10 15" id="KW-1133">Transmembrane helix</keyword>
<dbReference type="InterPro" id="IPR012338">
    <property type="entry name" value="Beta-lactam/transpept-like"/>
</dbReference>
<protein>
    <recommendedName>
        <fullName evidence="5">serine-type D-Ala-D-Ala carboxypeptidase</fullName>
        <ecNumber evidence="5">3.4.16.4</ecNumber>
    </recommendedName>
</protein>
<proteinExistence type="inferred from homology"/>
<evidence type="ECO:0000256" key="6">
    <source>
        <dbReference type="ARBA" id="ARBA00022475"/>
    </source>
</evidence>
<feature type="compositionally biased region" description="Acidic residues" evidence="14">
    <location>
        <begin position="690"/>
        <end position="702"/>
    </location>
</feature>
<feature type="domain" description="Penicillin-binding protein transpeptidase" evidence="16">
    <location>
        <begin position="350"/>
        <end position="670"/>
    </location>
</feature>
<dbReference type="STRING" id="1314751.GCA_001591425_03565"/>
<evidence type="ECO:0000256" key="5">
    <source>
        <dbReference type="ARBA" id="ARBA00012448"/>
    </source>
</evidence>
<evidence type="ECO:0000259" key="16">
    <source>
        <dbReference type="Pfam" id="PF00905"/>
    </source>
</evidence>
<dbReference type="Proteomes" id="UP000215224">
    <property type="component" value="Chromosome"/>
</dbReference>
<evidence type="ECO:0000256" key="15">
    <source>
        <dbReference type="SAM" id="Phobius"/>
    </source>
</evidence>
<dbReference type="PANTHER" id="PTHR30627">
    <property type="entry name" value="PEPTIDOGLYCAN D,D-TRANSPEPTIDASE"/>
    <property type="match status" value="1"/>
</dbReference>
<dbReference type="InterPro" id="IPR001460">
    <property type="entry name" value="PCN-bd_Tpept"/>
</dbReference>
<dbReference type="Pfam" id="PF00905">
    <property type="entry name" value="Transpeptidase"/>
    <property type="match status" value="1"/>
</dbReference>
<evidence type="ECO:0000256" key="2">
    <source>
        <dbReference type="ARBA" id="ARBA00004236"/>
    </source>
</evidence>
<evidence type="ECO:0000256" key="8">
    <source>
        <dbReference type="ARBA" id="ARBA00022960"/>
    </source>
</evidence>
<comment type="catalytic activity">
    <reaction evidence="13">
        <text>Preferential cleavage: (Ac)2-L-Lys-D-Ala-|-D-Ala. Also transpeptidation of peptidyl-alanyl moieties that are N-acyl substituents of D-alanine.</text>
        <dbReference type="EC" id="3.4.16.4"/>
    </reaction>
</comment>